<dbReference type="PANTHER" id="PTHR24305">
    <property type="entry name" value="CYTOCHROME P450"/>
    <property type="match status" value="1"/>
</dbReference>
<keyword evidence="2" id="KW-0472">Membrane</keyword>
<dbReference type="InterPro" id="IPR036396">
    <property type="entry name" value="Cyt_P450_sf"/>
</dbReference>
<dbReference type="Gene3D" id="1.10.630.10">
    <property type="entry name" value="Cytochrome P450"/>
    <property type="match status" value="1"/>
</dbReference>
<dbReference type="Pfam" id="PF00067">
    <property type="entry name" value="p450"/>
    <property type="match status" value="1"/>
</dbReference>
<keyword evidence="4" id="KW-1185">Reference proteome</keyword>
<evidence type="ECO:0000313" key="4">
    <source>
        <dbReference type="Proteomes" id="UP000077069"/>
    </source>
</evidence>
<dbReference type="GO" id="GO:0016705">
    <property type="term" value="F:oxidoreductase activity, acting on paired donors, with incorporation or reduction of molecular oxygen"/>
    <property type="evidence" value="ECO:0007669"/>
    <property type="project" value="InterPro"/>
</dbReference>
<dbReference type="SUPFAM" id="SSF48264">
    <property type="entry name" value="Cytochrome P450"/>
    <property type="match status" value="1"/>
</dbReference>
<dbReference type="AlphaFoldDB" id="A0A177CWS8"/>
<dbReference type="InterPro" id="IPR001128">
    <property type="entry name" value="Cyt_P450"/>
</dbReference>
<proteinExistence type="predicted"/>
<evidence type="ECO:0000256" key="2">
    <source>
        <dbReference type="SAM" id="Phobius"/>
    </source>
</evidence>
<dbReference type="Proteomes" id="UP000077069">
    <property type="component" value="Unassembled WGS sequence"/>
</dbReference>
<dbReference type="GO" id="GO:0005506">
    <property type="term" value="F:iron ion binding"/>
    <property type="evidence" value="ECO:0007669"/>
    <property type="project" value="InterPro"/>
</dbReference>
<evidence type="ECO:0000256" key="1">
    <source>
        <dbReference type="PIRSR" id="PIRSR602401-1"/>
    </source>
</evidence>
<protein>
    <submittedName>
        <fullName evidence="3">Cytochrome P450</fullName>
    </submittedName>
</protein>
<keyword evidence="1" id="KW-0479">Metal-binding</keyword>
<sequence>MALLTILPSGPSLSVWACVYVPLAFVVYYTGWVIYTRTLHPLASVPGPLWPSISRTWLMWRMHVGDFEIELRKAHDQYGPLVRIAPDEVSSGVPADIPVIYRTQKPLEKTVWYLPWRAVPQFHERPDMFTTLLGKDHAAYKKIIAGAFTMGSILRNEDQMDDCLRLFVNRMEEFADREESFDFGLWLEMYAFDIIGAVFFGKQFGFMENRHDHGKYIESVHLAMPFLSVVTMTPTYLRYPVMACAVAIPKLLKAVIAVDGIRAIAIQNTKEQMKAAEDATSKRHDILSQLLTIVHEKGEKVNFTEHNVMAEMHVGIMAGADSTSILLRSIFYYMMKNPETMAKATAEVDEAFAAGDLSWPPKHQEVVASCPYVCAVIKEASRIFPSFAVQIQRYSPPEGVQLSGHVIPSGYRVGMNPHIIQMDKEVFGHDADIFRPERWLQDEERSKAMDRAYISFGVGTRPCAGKNLALAEIHKLVPAILRTFTVDMAHNRPWKIHNASFIVQTDVICRLKRRN</sequence>
<evidence type="ECO:0000313" key="3">
    <source>
        <dbReference type="EMBL" id="OAG11277.1"/>
    </source>
</evidence>
<feature type="binding site" description="axial binding residue" evidence="1">
    <location>
        <position position="463"/>
    </location>
    <ligand>
        <name>heme</name>
        <dbReference type="ChEBI" id="CHEBI:30413"/>
    </ligand>
    <ligandPart>
        <name>Fe</name>
        <dbReference type="ChEBI" id="CHEBI:18248"/>
    </ligandPart>
</feature>
<comment type="cofactor">
    <cofactor evidence="1">
        <name>heme</name>
        <dbReference type="ChEBI" id="CHEBI:30413"/>
    </cofactor>
</comment>
<accession>A0A177CWS8</accession>
<keyword evidence="2" id="KW-0812">Transmembrane</keyword>
<keyword evidence="1" id="KW-0349">Heme</keyword>
<gene>
    <name evidence="3" type="ORF">CC84DRAFT_1191889</name>
</gene>
<dbReference type="GeneID" id="28764701"/>
<dbReference type="EMBL" id="KV441548">
    <property type="protein sequence ID" value="OAG11277.1"/>
    <property type="molecule type" value="Genomic_DNA"/>
</dbReference>
<dbReference type="GO" id="GO:0020037">
    <property type="term" value="F:heme binding"/>
    <property type="evidence" value="ECO:0007669"/>
    <property type="project" value="InterPro"/>
</dbReference>
<feature type="transmembrane region" description="Helical" evidence="2">
    <location>
        <begin position="13"/>
        <end position="35"/>
    </location>
</feature>
<dbReference type="InParanoid" id="A0A177CWS8"/>
<dbReference type="STRING" id="1460663.A0A177CWS8"/>
<dbReference type="RefSeq" id="XP_018041642.1">
    <property type="nucleotide sequence ID" value="XM_018181215.1"/>
</dbReference>
<organism evidence="3 4">
    <name type="scientific">Paraphaeosphaeria sporulosa</name>
    <dbReference type="NCBI Taxonomy" id="1460663"/>
    <lineage>
        <taxon>Eukaryota</taxon>
        <taxon>Fungi</taxon>
        <taxon>Dikarya</taxon>
        <taxon>Ascomycota</taxon>
        <taxon>Pezizomycotina</taxon>
        <taxon>Dothideomycetes</taxon>
        <taxon>Pleosporomycetidae</taxon>
        <taxon>Pleosporales</taxon>
        <taxon>Massarineae</taxon>
        <taxon>Didymosphaeriaceae</taxon>
        <taxon>Paraphaeosphaeria</taxon>
    </lineage>
</organism>
<dbReference type="InterPro" id="IPR050121">
    <property type="entry name" value="Cytochrome_P450_monoxygenase"/>
</dbReference>
<keyword evidence="2" id="KW-1133">Transmembrane helix</keyword>
<dbReference type="CDD" id="cd11060">
    <property type="entry name" value="CYP57A1-like"/>
    <property type="match status" value="1"/>
</dbReference>
<name>A0A177CWS8_9PLEO</name>
<dbReference type="PRINTS" id="PR00385">
    <property type="entry name" value="P450"/>
</dbReference>
<dbReference type="PANTHER" id="PTHR24305:SF229">
    <property type="entry name" value="P450, PUTATIVE (EUROFUNG)-RELATED"/>
    <property type="match status" value="1"/>
</dbReference>
<dbReference type="OrthoDB" id="3934656at2759"/>
<reference evidence="3 4" key="1">
    <citation type="submission" date="2016-05" db="EMBL/GenBank/DDBJ databases">
        <title>Comparative analysis of secretome profiles of manganese(II)-oxidizing ascomycete fungi.</title>
        <authorList>
            <consortium name="DOE Joint Genome Institute"/>
            <person name="Zeiner C.A."/>
            <person name="Purvine S.O."/>
            <person name="Zink E.M."/>
            <person name="Wu S."/>
            <person name="Pasa-Tolic L."/>
            <person name="Chaput D.L."/>
            <person name="Haridas S."/>
            <person name="Grigoriev I.V."/>
            <person name="Santelli C.M."/>
            <person name="Hansel C.M."/>
        </authorList>
    </citation>
    <scope>NUCLEOTIDE SEQUENCE [LARGE SCALE GENOMIC DNA]</scope>
    <source>
        <strain evidence="3 4">AP3s5-JAC2a</strain>
    </source>
</reference>
<keyword evidence="1" id="KW-0408">Iron</keyword>
<dbReference type="InterPro" id="IPR002401">
    <property type="entry name" value="Cyt_P450_E_grp-I"/>
</dbReference>
<dbReference type="GO" id="GO:0004497">
    <property type="term" value="F:monooxygenase activity"/>
    <property type="evidence" value="ECO:0007669"/>
    <property type="project" value="InterPro"/>
</dbReference>
<dbReference type="PRINTS" id="PR00463">
    <property type="entry name" value="EP450I"/>
</dbReference>